<dbReference type="InterPro" id="IPR045584">
    <property type="entry name" value="Pilin-like"/>
</dbReference>
<name>A0A679J8L6_VARPD</name>
<dbReference type="SUPFAM" id="SSF54523">
    <property type="entry name" value="Pili subunits"/>
    <property type="match status" value="1"/>
</dbReference>
<reference evidence="2" key="1">
    <citation type="submission" date="2019-12" db="EMBL/GenBank/DDBJ databases">
        <authorList>
            <person name="Cremers G."/>
        </authorList>
    </citation>
    <scope>NUCLEOTIDE SEQUENCE</scope>
    <source>
        <strain evidence="2">Vvax</strain>
    </source>
</reference>
<dbReference type="Pfam" id="PF07963">
    <property type="entry name" value="N_methyl"/>
    <property type="match status" value="1"/>
</dbReference>
<sequence>MNAIRIVQAQPQARGFTLIEVMMVVAILAILAAISYPSYMEQVRKSWRSEARTALMQQMQHQERHYTQVGRYRRYVGDSGESGATGKYLIESGNCEGRSNIDSCIRLTASPKPDYADPHFGMFWLDSTGGRGCDGAQRVKCWQ</sequence>
<proteinExistence type="predicted"/>
<dbReference type="GO" id="GO:0043683">
    <property type="term" value="P:type IV pilus assembly"/>
    <property type="evidence" value="ECO:0007669"/>
    <property type="project" value="InterPro"/>
</dbReference>
<feature type="transmembrane region" description="Helical" evidence="1">
    <location>
        <begin position="16"/>
        <end position="39"/>
    </location>
</feature>
<dbReference type="NCBIfam" id="TIGR02532">
    <property type="entry name" value="IV_pilin_GFxxxE"/>
    <property type="match status" value="1"/>
</dbReference>
<dbReference type="InterPro" id="IPR012902">
    <property type="entry name" value="N_methyl_site"/>
</dbReference>
<evidence type="ECO:0000256" key="1">
    <source>
        <dbReference type="SAM" id="Phobius"/>
    </source>
</evidence>
<dbReference type="Pfam" id="PF16732">
    <property type="entry name" value="ComP_DUS"/>
    <property type="match status" value="1"/>
</dbReference>
<keyword evidence="1" id="KW-0812">Transmembrane</keyword>
<gene>
    <name evidence="2" type="primary">pilA</name>
    <name evidence="2" type="ORF">VVAX_02663</name>
</gene>
<dbReference type="RefSeq" id="WP_339090299.1">
    <property type="nucleotide sequence ID" value="NZ_LR743507.1"/>
</dbReference>
<keyword evidence="1" id="KW-0472">Membrane</keyword>
<accession>A0A679J8L6</accession>
<dbReference type="PROSITE" id="PS00409">
    <property type="entry name" value="PROKAR_NTER_METHYL"/>
    <property type="match status" value="1"/>
</dbReference>
<organism evidence="2">
    <name type="scientific">Variovorax paradoxus</name>
    <dbReference type="NCBI Taxonomy" id="34073"/>
    <lineage>
        <taxon>Bacteria</taxon>
        <taxon>Pseudomonadati</taxon>
        <taxon>Pseudomonadota</taxon>
        <taxon>Betaproteobacteria</taxon>
        <taxon>Burkholderiales</taxon>
        <taxon>Comamonadaceae</taxon>
        <taxon>Variovorax</taxon>
    </lineage>
</organism>
<dbReference type="EMBL" id="LR743507">
    <property type="protein sequence ID" value="CAA2104235.1"/>
    <property type="molecule type" value="Genomic_DNA"/>
</dbReference>
<protein>
    <submittedName>
        <fullName evidence="2">Fimbrial protein</fullName>
    </submittedName>
</protein>
<dbReference type="Gene3D" id="3.30.700.10">
    <property type="entry name" value="Glycoprotein, Type 4 Pilin"/>
    <property type="match status" value="1"/>
</dbReference>
<evidence type="ECO:0000313" key="2">
    <source>
        <dbReference type="EMBL" id="CAA2104235.1"/>
    </source>
</evidence>
<keyword evidence="1" id="KW-1133">Transmembrane helix</keyword>
<dbReference type="InterPro" id="IPR031982">
    <property type="entry name" value="PilE-like"/>
</dbReference>
<dbReference type="AlphaFoldDB" id="A0A679J8L6"/>